<gene>
    <name evidence="6" type="ORF">FAES_4161</name>
</gene>
<dbReference type="OrthoDB" id="332676at2"/>
<comment type="similarity">
    <text evidence="1">Belongs to the AB hydrolase superfamily. AB hydrolase 4 family.</text>
</comment>
<evidence type="ECO:0000259" key="5">
    <source>
        <dbReference type="Pfam" id="PF00561"/>
    </source>
</evidence>
<feature type="active site" description="Charge relay system" evidence="4">
    <location>
        <position position="310"/>
    </location>
</feature>
<evidence type="ECO:0000256" key="2">
    <source>
        <dbReference type="ARBA" id="ARBA00022487"/>
    </source>
</evidence>
<keyword evidence="7" id="KW-1185">Reference proteome</keyword>
<dbReference type="PANTHER" id="PTHR10794">
    <property type="entry name" value="ABHYDROLASE DOMAIN-CONTAINING PROTEIN"/>
    <property type="match status" value="1"/>
</dbReference>
<proteinExistence type="inferred from homology"/>
<dbReference type="InterPro" id="IPR029058">
    <property type="entry name" value="AB_hydrolase_fold"/>
</dbReference>
<dbReference type="eggNOG" id="COG0429">
    <property type="taxonomic scope" value="Bacteria"/>
</dbReference>
<evidence type="ECO:0000313" key="7">
    <source>
        <dbReference type="Proteomes" id="UP000011058"/>
    </source>
</evidence>
<dbReference type="PIRSF" id="PIRSF005211">
    <property type="entry name" value="Ab_hydro_YheT"/>
    <property type="match status" value="1"/>
</dbReference>
<feature type="active site" description="Charge relay system" evidence="4">
    <location>
        <position position="154"/>
    </location>
</feature>
<dbReference type="PATRIC" id="fig|1166018.3.peg.1115"/>
<dbReference type="Gene3D" id="3.40.50.1820">
    <property type="entry name" value="alpha/beta hydrolase"/>
    <property type="match status" value="1"/>
</dbReference>
<name>I0KDF8_9BACT</name>
<evidence type="ECO:0000256" key="4">
    <source>
        <dbReference type="PIRSR" id="PIRSR005211-1"/>
    </source>
</evidence>
<accession>I0KDF8</accession>
<dbReference type="InterPro" id="IPR000952">
    <property type="entry name" value="AB_hydrolase_4_CS"/>
</dbReference>
<dbReference type="InterPro" id="IPR000073">
    <property type="entry name" value="AB_hydrolase_1"/>
</dbReference>
<dbReference type="EMBL" id="HE796683">
    <property type="protein sequence ID" value="CCH02161.1"/>
    <property type="molecule type" value="Genomic_DNA"/>
</dbReference>
<dbReference type="RefSeq" id="WP_015333260.1">
    <property type="nucleotide sequence ID" value="NC_020054.1"/>
</dbReference>
<dbReference type="AlphaFoldDB" id="I0KDF8"/>
<dbReference type="HOGENOM" id="CLU_032487_0_0_10"/>
<dbReference type="KEGG" id="fae:FAES_4161"/>
<evidence type="ECO:0000256" key="1">
    <source>
        <dbReference type="ARBA" id="ARBA00010884"/>
    </source>
</evidence>
<evidence type="ECO:0000313" key="6">
    <source>
        <dbReference type="EMBL" id="CCH02161.1"/>
    </source>
</evidence>
<keyword evidence="3 6" id="KW-0378">Hydrolase</keyword>
<reference evidence="6 7" key="1">
    <citation type="journal article" date="2012" name="J. Bacteriol.">
        <title>Genome Sequence of Fibrella aestuarina BUZ 2T, a Filamentous Marine Bacterium.</title>
        <authorList>
            <person name="Filippini M."/>
            <person name="Qi W."/>
            <person name="Blom J."/>
            <person name="Goesmann A."/>
            <person name="Smits T.H."/>
            <person name="Bagheri H.C."/>
        </authorList>
    </citation>
    <scope>NUCLEOTIDE SEQUENCE [LARGE SCALE GENOMIC DNA]</scope>
    <source>
        <strain evidence="7">BUZ 2T</strain>
    </source>
</reference>
<dbReference type="PANTHER" id="PTHR10794:SF94">
    <property type="entry name" value="ESTERASE YHET-RELATED"/>
    <property type="match status" value="1"/>
</dbReference>
<dbReference type="InterPro" id="IPR050960">
    <property type="entry name" value="AB_hydrolase_4_sf"/>
</dbReference>
<keyword evidence="2" id="KW-0719">Serine esterase</keyword>
<evidence type="ECO:0000256" key="3">
    <source>
        <dbReference type="ARBA" id="ARBA00022801"/>
    </source>
</evidence>
<dbReference type="GO" id="GO:0034338">
    <property type="term" value="F:short-chain carboxylesterase activity"/>
    <property type="evidence" value="ECO:0007669"/>
    <property type="project" value="TreeGrafter"/>
</dbReference>
<dbReference type="STRING" id="1166018.FAES_4161"/>
<dbReference type="SUPFAM" id="SSF53474">
    <property type="entry name" value="alpha/beta-Hydrolases"/>
    <property type="match status" value="1"/>
</dbReference>
<dbReference type="GO" id="GO:0047372">
    <property type="term" value="F:monoacylglycerol lipase activity"/>
    <property type="evidence" value="ECO:0007669"/>
    <property type="project" value="TreeGrafter"/>
</dbReference>
<dbReference type="PROSITE" id="PS01133">
    <property type="entry name" value="UPF0017"/>
    <property type="match status" value="1"/>
</dbReference>
<organism evidence="6 7">
    <name type="scientific">Fibrella aestuarina BUZ 2</name>
    <dbReference type="NCBI Taxonomy" id="1166018"/>
    <lineage>
        <taxon>Bacteria</taxon>
        <taxon>Pseudomonadati</taxon>
        <taxon>Bacteroidota</taxon>
        <taxon>Cytophagia</taxon>
        <taxon>Cytophagales</taxon>
        <taxon>Spirosomataceae</taxon>
        <taxon>Fibrella</taxon>
    </lineage>
</organism>
<dbReference type="Proteomes" id="UP000011058">
    <property type="component" value="Chromosome"/>
</dbReference>
<feature type="domain" description="AB hydrolase-1" evidence="5">
    <location>
        <begin position="75"/>
        <end position="314"/>
    </location>
</feature>
<dbReference type="EC" id="3.1.1.-" evidence="6"/>
<feature type="active site" description="Charge relay system" evidence="4">
    <location>
        <position position="281"/>
    </location>
</feature>
<protein>
    <submittedName>
        <fullName evidence="6">Putative esterase yheT</fullName>
        <ecNumber evidence="6">3.1.1.-</ecNumber>
    </submittedName>
</protein>
<dbReference type="InterPro" id="IPR012020">
    <property type="entry name" value="ABHD4"/>
</dbReference>
<dbReference type="Pfam" id="PF00561">
    <property type="entry name" value="Abhydrolase_1"/>
    <property type="match status" value="1"/>
</dbReference>
<sequence length="335" mass="37247">MPLTTTPSFRPTAYLPTGHLQTVIPSLFRKIPVRYVRTRLETNDHDFLDVDLCRHGANEPSGTLPLGNSPSDSAPLVIISHGLEGDSTRQYMAGMVRELTHAGFDCMAWHYRSCSGEMNRLPRFYHIGETGDLQTVIDHALGLGYRQISLVGFSAGGNITLKYLGERGAAVDGAIRRAVAISVPLDLLTTADRLEKWDSMVYNIRFQRTLKEKIRQKAPLLPDAIRNVDMGKIRSLRQFDDLITAPLHGFGNADTYYRVNSSLAFLTKITVPTLVINARNDPFLSAECFPEALAKELTSVWMEFPEQGGHCGFTTNEGLQAPTYAEKRTASFLTQ</sequence>